<dbReference type="Proteomes" id="UP000401717">
    <property type="component" value="Unassembled WGS sequence"/>
</dbReference>
<dbReference type="OrthoDB" id="8020141at2"/>
<accession>A0A564FXQ3</accession>
<protein>
    <submittedName>
        <fullName evidence="2">Uncharacterized protein</fullName>
    </submittedName>
</protein>
<dbReference type="AlphaFoldDB" id="A0A564FXQ3"/>
<gene>
    <name evidence="1" type="ORF">IFDJLNFL_4232</name>
    <name evidence="2" type="ORF">MTDSW087_02172</name>
</gene>
<evidence type="ECO:0000313" key="4">
    <source>
        <dbReference type="Proteomes" id="UP001055303"/>
    </source>
</evidence>
<keyword evidence="4" id="KW-1185">Reference proteome</keyword>
<proteinExistence type="predicted"/>
<evidence type="ECO:0000313" key="3">
    <source>
        <dbReference type="Proteomes" id="UP000401717"/>
    </source>
</evidence>
<organism evidence="2 3">
    <name type="scientific">Methylobacterium dankookense</name>
    <dbReference type="NCBI Taxonomy" id="560405"/>
    <lineage>
        <taxon>Bacteria</taxon>
        <taxon>Pseudomonadati</taxon>
        <taxon>Pseudomonadota</taxon>
        <taxon>Alphaproteobacteria</taxon>
        <taxon>Hyphomicrobiales</taxon>
        <taxon>Methylobacteriaceae</taxon>
        <taxon>Methylobacterium</taxon>
    </lineage>
</organism>
<reference evidence="1" key="3">
    <citation type="submission" date="2021-08" db="EMBL/GenBank/DDBJ databases">
        <authorList>
            <person name="Tani A."/>
            <person name="Ola A."/>
            <person name="Ogura Y."/>
            <person name="Katsura K."/>
            <person name="Hayashi T."/>
        </authorList>
    </citation>
    <scope>NUCLEOTIDE SEQUENCE</scope>
    <source>
        <strain evidence="1">DSM 22415</strain>
    </source>
</reference>
<dbReference type="RefSeq" id="WP_144763661.1">
    <property type="nucleotide sequence ID" value="NZ_BPQI01000141.1"/>
</dbReference>
<reference evidence="2 3" key="1">
    <citation type="submission" date="2019-06" db="EMBL/GenBank/DDBJ databases">
        <authorList>
            <person name="Rodrigo-Torres L."/>
            <person name="Arahal R. D."/>
            <person name="Lucena T."/>
        </authorList>
    </citation>
    <scope>NUCLEOTIDE SEQUENCE [LARGE SCALE GENOMIC DNA]</scope>
    <source>
        <strain evidence="2 3">SW08-7</strain>
    </source>
</reference>
<evidence type="ECO:0000313" key="1">
    <source>
        <dbReference type="EMBL" id="GJD58313.1"/>
    </source>
</evidence>
<reference evidence="1" key="2">
    <citation type="journal article" date="2021" name="Front. Microbiol.">
        <title>Comprehensive Comparative Genomics and Phenotyping of Methylobacterium Species.</title>
        <authorList>
            <person name="Alessa O."/>
            <person name="Ogura Y."/>
            <person name="Fujitani Y."/>
            <person name="Takami H."/>
            <person name="Hayashi T."/>
            <person name="Sahin N."/>
            <person name="Tani A."/>
        </authorList>
    </citation>
    <scope>NUCLEOTIDE SEQUENCE</scope>
    <source>
        <strain evidence="1">DSM 22415</strain>
    </source>
</reference>
<name>A0A564FXQ3_9HYPH</name>
<evidence type="ECO:0000313" key="2">
    <source>
        <dbReference type="EMBL" id="VUF12480.1"/>
    </source>
</evidence>
<sequence>MTESAIETLNRARASLVRERDTLARRIASMDLAPVTMAEDLTRILVAIETLDRALTAEGQPYMPPMSAD</sequence>
<dbReference type="EMBL" id="CABFVH010000010">
    <property type="protein sequence ID" value="VUF12480.1"/>
    <property type="molecule type" value="Genomic_DNA"/>
</dbReference>
<dbReference type="Proteomes" id="UP001055303">
    <property type="component" value="Unassembled WGS sequence"/>
</dbReference>
<dbReference type="EMBL" id="BPQI01000141">
    <property type="protein sequence ID" value="GJD58313.1"/>
    <property type="molecule type" value="Genomic_DNA"/>
</dbReference>